<reference evidence="1 2" key="1">
    <citation type="journal article" date="2018" name="Gigascience">
        <title>Genomes of trombidid mites reveal novel predicted allergens and laterally-transferred genes associated with secondary metabolism.</title>
        <authorList>
            <person name="Dong X."/>
            <person name="Chaisiri K."/>
            <person name="Xia D."/>
            <person name="Armstrong S.D."/>
            <person name="Fang Y."/>
            <person name="Donnelly M.J."/>
            <person name="Kadowaki T."/>
            <person name="McGarry J.W."/>
            <person name="Darby A.C."/>
            <person name="Makepeace B.L."/>
        </authorList>
    </citation>
    <scope>NUCLEOTIDE SEQUENCE [LARGE SCALE GENOMIC DNA]</scope>
    <source>
        <strain evidence="1">UoL-WK</strain>
    </source>
</reference>
<dbReference type="InterPro" id="IPR036238">
    <property type="entry name" value="Transglutaminase_C_sf"/>
</dbReference>
<dbReference type="STRING" id="1965070.A0A443Q9M8"/>
<dbReference type="PANTHER" id="PTHR11590:SF81">
    <property type="entry name" value="PROTEIN-GLUTAMINE GAMMA-GLUTAMYLTRANSFERASE K-LIKE ISOFORM X4"/>
    <property type="match status" value="1"/>
</dbReference>
<gene>
    <name evidence="1" type="ORF">B4U79_18751</name>
</gene>
<evidence type="ECO:0000313" key="2">
    <source>
        <dbReference type="Proteomes" id="UP000285301"/>
    </source>
</evidence>
<dbReference type="Gene3D" id="2.60.40.10">
    <property type="entry name" value="Immunoglobulins"/>
    <property type="match status" value="2"/>
</dbReference>
<dbReference type="PANTHER" id="PTHR11590">
    <property type="entry name" value="PROTEIN-GLUTAMINE GAMMA-GLUTAMYLTRANSFERASE"/>
    <property type="match status" value="1"/>
</dbReference>
<sequence length="199" mass="23444">MCVFNAEQSNEISENDYGTILFWNFLELEISFPPHTRLGEELIAYVIMRNNLEERLKYNIDLLAHSIYNNGQKYRDLYHCRQIVEIEPSTEIWTRLELQPKQYIRKLATFATVEFQAFVTELDDGKLVAFKIEKVSLENPKMKLTWYLSEDGSALNINAIFKNPLDVTLTNCKLKISGTRMHTRQEYEYQCSNERNVKT</sequence>
<proteinExistence type="predicted"/>
<accession>A0A443Q9M8</accession>
<comment type="caution">
    <text evidence="1">The sequence shown here is derived from an EMBL/GenBank/DDBJ whole genome shotgun (WGS) entry which is preliminary data.</text>
</comment>
<dbReference type="InterPro" id="IPR013783">
    <property type="entry name" value="Ig-like_fold"/>
</dbReference>
<dbReference type="EMBL" id="NCKU01013749">
    <property type="protein sequence ID" value="RWR99746.1"/>
    <property type="molecule type" value="Genomic_DNA"/>
</dbReference>
<evidence type="ECO:0000313" key="1">
    <source>
        <dbReference type="EMBL" id="RWR99746.1"/>
    </source>
</evidence>
<evidence type="ECO:0008006" key="3">
    <source>
        <dbReference type="Google" id="ProtNLM"/>
    </source>
</evidence>
<name>A0A443Q9M8_9ACAR</name>
<dbReference type="SUPFAM" id="SSF49309">
    <property type="entry name" value="Transglutaminase, two C-terminal domains"/>
    <property type="match status" value="2"/>
</dbReference>
<keyword evidence="2" id="KW-1185">Reference proteome</keyword>
<protein>
    <recommendedName>
        <fullName evidence="3">Ig-like domain-containing protein</fullName>
    </recommendedName>
</protein>
<dbReference type="Proteomes" id="UP000285301">
    <property type="component" value="Unassembled WGS sequence"/>
</dbReference>
<organism evidence="1 2">
    <name type="scientific">Dinothrombium tinctorium</name>
    <dbReference type="NCBI Taxonomy" id="1965070"/>
    <lineage>
        <taxon>Eukaryota</taxon>
        <taxon>Metazoa</taxon>
        <taxon>Ecdysozoa</taxon>
        <taxon>Arthropoda</taxon>
        <taxon>Chelicerata</taxon>
        <taxon>Arachnida</taxon>
        <taxon>Acari</taxon>
        <taxon>Acariformes</taxon>
        <taxon>Trombidiformes</taxon>
        <taxon>Prostigmata</taxon>
        <taxon>Anystina</taxon>
        <taxon>Parasitengona</taxon>
        <taxon>Trombidioidea</taxon>
        <taxon>Trombidiidae</taxon>
        <taxon>Dinothrombium</taxon>
    </lineage>
</organism>
<dbReference type="InterPro" id="IPR050779">
    <property type="entry name" value="Transglutaminase"/>
</dbReference>
<dbReference type="GO" id="GO:0003810">
    <property type="term" value="F:protein-glutamine gamma-glutamyltransferase activity"/>
    <property type="evidence" value="ECO:0007669"/>
    <property type="project" value="InterPro"/>
</dbReference>
<dbReference type="AlphaFoldDB" id="A0A443Q9M8"/>